<proteinExistence type="inferred from homology"/>
<evidence type="ECO:0000256" key="2">
    <source>
        <dbReference type="ARBA" id="ARBA00004259"/>
    </source>
</evidence>
<comment type="similarity">
    <text evidence="4">Belongs to the TMEM43 family.</text>
</comment>
<keyword evidence="14" id="KW-1185">Reference proteome</keyword>
<keyword evidence="7 11" id="KW-1133">Transmembrane helix</keyword>
<evidence type="ECO:0000256" key="1">
    <source>
        <dbReference type="ARBA" id="ARBA00004127"/>
    </source>
</evidence>
<evidence type="ECO:0000256" key="5">
    <source>
        <dbReference type="ARBA" id="ARBA00022692"/>
    </source>
</evidence>
<evidence type="ECO:0000313" key="14">
    <source>
        <dbReference type="Proteomes" id="UP000683925"/>
    </source>
</evidence>
<dbReference type="GO" id="GO:0006629">
    <property type="term" value="P:lipid metabolic process"/>
    <property type="evidence" value="ECO:0007669"/>
    <property type="project" value="TreeGrafter"/>
</dbReference>
<keyword evidence="9" id="KW-0539">Nucleus</keyword>
<comment type="caution">
    <text evidence="13">The sequence shown here is derived from an EMBL/GenBank/DDBJ whole genome shotgun (WGS) entry which is preliminary data.</text>
</comment>
<feature type="transmembrane region" description="Helical" evidence="11">
    <location>
        <begin position="379"/>
        <end position="407"/>
    </location>
</feature>
<dbReference type="Proteomes" id="UP000683925">
    <property type="component" value="Unassembled WGS sequence"/>
</dbReference>
<feature type="transmembrane region" description="Helical" evidence="11">
    <location>
        <begin position="450"/>
        <end position="468"/>
    </location>
</feature>
<evidence type="ECO:0000313" key="13">
    <source>
        <dbReference type="EMBL" id="CAD8204230.1"/>
    </source>
</evidence>
<dbReference type="OrthoDB" id="410725at2759"/>
<evidence type="ECO:0000256" key="8">
    <source>
        <dbReference type="ARBA" id="ARBA00023136"/>
    </source>
</evidence>
<protein>
    <submittedName>
        <fullName evidence="13">Uncharacterized protein</fullName>
    </submittedName>
</protein>
<evidence type="ECO:0000256" key="9">
    <source>
        <dbReference type="ARBA" id="ARBA00023242"/>
    </source>
</evidence>
<dbReference type="AlphaFoldDB" id="A0A8S1XT12"/>
<comment type="subcellular location">
    <subcellularLocation>
        <location evidence="1">Endomembrane system</location>
        <topology evidence="1">Multi-pass membrane protein</topology>
    </subcellularLocation>
    <subcellularLocation>
        <location evidence="3">Endoplasmic reticulum membrane</location>
    </subcellularLocation>
    <subcellularLocation>
        <location evidence="2">Nucleus envelope</location>
    </subcellularLocation>
</comment>
<keyword evidence="12" id="KW-0732">Signal</keyword>
<dbReference type="EMBL" id="CAJJDP010000133">
    <property type="protein sequence ID" value="CAD8204230.1"/>
    <property type="molecule type" value="Genomic_DNA"/>
</dbReference>
<dbReference type="PANTHER" id="PTHR13416:SF2">
    <property type="entry name" value="TRANSMEMBRANE PROTEIN 43"/>
    <property type="match status" value="1"/>
</dbReference>
<evidence type="ECO:0000256" key="12">
    <source>
        <dbReference type="SAM" id="SignalP"/>
    </source>
</evidence>
<dbReference type="GO" id="GO:0005789">
    <property type="term" value="C:endoplasmic reticulum membrane"/>
    <property type="evidence" value="ECO:0007669"/>
    <property type="project" value="UniProtKB-SubCell"/>
</dbReference>
<evidence type="ECO:0000256" key="11">
    <source>
        <dbReference type="SAM" id="Phobius"/>
    </source>
</evidence>
<feature type="chain" id="PRO_5035913409" evidence="12">
    <location>
        <begin position="22"/>
        <end position="483"/>
    </location>
</feature>
<gene>
    <name evidence="13" type="ORF">POCTA_138.1.T1320038</name>
</gene>
<dbReference type="GO" id="GO:0071763">
    <property type="term" value="P:nuclear membrane organization"/>
    <property type="evidence" value="ECO:0007669"/>
    <property type="project" value="TreeGrafter"/>
</dbReference>
<keyword evidence="5 11" id="KW-0812">Transmembrane</keyword>
<evidence type="ECO:0000256" key="10">
    <source>
        <dbReference type="SAM" id="MobiDB-lite"/>
    </source>
</evidence>
<sequence>MSRKLLLTLFIALFLLQIADCKKSGGTKSGTKGSSSSSSKPSSSSSTSKGSSKVYAGESEVSPLVEFLAGIILFILAFPILWLNEYKAAENEVNLERAEKECVSTNCLEVNPNLEKRLVHINGQTRTNEILKDEDFGVEVDNCLVLKRKVETYQWIRKEETEGVGKDKKVKVFFVPEWSAIKHESYENFSNNESDWTVKKKSKYSKEVYLGVYLLTKFQLKQARNFQVIQPSQEWVSACQQAFPKKTQEYVKIEDEYVYFNKVNGNFTVGDQRIKFQKVKCGDATVVSQQKGNTFEPYSLHVNESKLLNDYDDKGSDHSIYVGQDLSQILKEKDDENALQRQLKHLLEPIKYIDWLIEKVLTIHEVFDHKLKESRKLTYAVRFLGLLLMFFGLMLFFSPVVYVISWFPLLGRFMAELSTLMFAIVSFFISVPLTLITIALAWLRFHPKRALLIFGIGFLIGFSVWVIVSKKGSHQYQEEYDNY</sequence>
<dbReference type="InterPro" id="IPR012430">
    <property type="entry name" value="TMEM43_fam"/>
</dbReference>
<dbReference type="OMA" id="HINGQTR"/>
<feature type="region of interest" description="Disordered" evidence="10">
    <location>
        <begin position="24"/>
        <end position="53"/>
    </location>
</feature>
<feature type="transmembrane region" description="Helical" evidence="11">
    <location>
        <begin position="419"/>
        <end position="443"/>
    </location>
</feature>
<evidence type="ECO:0000256" key="4">
    <source>
        <dbReference type="ARBA" id="ARBA00006627"/>
    </source>
</evidence>
<accession>A0A8S1XT12</accession>
<dbReference type="PANTHER" id="PTHR13416">
    <property type="match status" value="1"/>
</dbReference>
<feature type="transmembrane region" description="Helical" evidence="11">
    <location>
        <begin position="64"/>
        <end position="83"/>
    </location>
</feature>
<reference evidence="13" key="1">
    <citation type="submission" date="2021-01" db="EMBL/GenBank/DDBJ databases">
        <authorList>
            <consortium name="Genoscope - CEA"/>
            <person name="William W."/>
        </authorList>
    </citation>
    <scope>NUCLEOTIDE SEQUENCE</scope>
</reference>
<dbReference type="Pfam" id="PF07787">
    <property type="entry name" value="TMEM43"/>
    <property type="match status" value="1"/>
</dbReference>
<evidence type="ECO:0000256" key="6">
    <source>
        <dbReference type="ARBA" id="ARBA00022824"/>
    </source>
</evidence>
<keyword evidence="6" id="KW-0256">Endoplasmic reticulum</keyword>
<name>A0A8S1XT12_PAROT</name>
<dbReference type="GO" id="GO:0005637">
    <property type="term" value="C:nuclear inner membrane"/>
    <property type="evidence" value="ECO:0007669"/>
    <property type="project" value="TreeGrafter"/>
</dbReference>
<feature type="signal peptide" evidence="12">
    <location>
        <begin position="1"/>
        <end position="21"/>
    </location>
</feature>
<evidence type="ECO:0000256" key="3">
    <source>
        <dbReference type="ARBA" id="ARBA00004586"/>
    </source>
</evidence>
<organism evidence="13 14">
    <name type="scientific">Paramecium octaurelia</name>
    <dbReference type="NCBI Taxonomy" id="43137"/>
    <lineage>
        <taxon>Eukaryota</taxon>
        <taxon>Sar</taxon>
        <taxon>Alveolata</taxon>
        <taxon>Ciliophora</taxon>
        <taxon>Intramacronucleata</taxon>
        <taxon>Oligohymenophorea</taxon>
        <taxon>Peniculida</taxon>
        <taxon>Parameciidae</taxon>
        <taxon>Paramecium</taxon>
    </lineage>
</organism>
<keyword evidence="8 11" id="KW-0472">Membrane</keyword>
<evidence type="ECO:0000256" key="7">
    <source>
        <dbReference type="ARBA" id="ARBA00022989"/>
    </source>
</evidence>